<accession>A0AAD9QRE4</accession>
<sequence length="51" mass="5717">MIDQEHEDIPFHDDRSSNDLGLRGPPLDENLLLSNIATANKKVKHLSEVGH</sequence>
<evidence type="ECO:0000256" key="1">
    <source>
        <dbReference type="SAM" id="MobiDB-lite"/>
    </source>
</evidence>
<dbReference type="EMBL" id="JARQWQ010000018">
    <property type="protein sequence ID" value="KAK2565974.1"/>
    <property type="molecule type" value="Genomic_DNA"/>
</dbReference>
<keyword evidence="3" id="KW-1185">Reference proteome</keyword>
<organism evidence="2 3">
    <name type="scientific">Acropora cervicornis</name>
    <name type="common">Staghorn coral</name>
    <dbReference type="NCBI Taxonomy" id="6130"/>
    <lineage>
        <taxon>Eukaryota</taxon>
        <taxon>Metazoa</taxon>
        <taxon>Cnidaria</taxon>
        <taxon>Anthozoa</taxon>
        <taxon>Hexacorallia</taxon>
        <taxon>Scleractinia</taxon>
        <taxon>Astrocoeniina</taxon>
        <taxon>Acroporidae</taxon>
        <taxon>Acropora</taxon>
    </lineage>
</organism>
<feature type="non-terminal residue" evidence="2">
    <location>
        <position position="1"/>
    </location>
</feature>
<gene>
    <name evidence="2" type="ORF">P5673_010290</name>
</gene>
<evidence type="ECO:0000313" key="2">
    <source>
        <dbReference type="EMBL" id="KAK2565974.1"/>
    </source>
</evidence>
<name>A0AAD9QRE4_ACRCE</name>
<feature type="region of interest" description="Disordered" evidence="1">
    <location>
        <begin position="1"/>
        <end position="23"/>
    </location>
</feature>
<evidence type="ECO:0000313" key="3">
    <source>
        <dbReference type="Proteomes" id="UP001249851"/>
    </source>
</evidence>
<dbReference type="Proteomes" id="UP001249851">
    <property type="component" value="Unassembled WGS sequence"/>
</dbReference>
<reference evidence="2" key="1">
    <citation type="journal article" date="2023" name="G3 (Bethesda)">
        <title>Whole genome assembly and annotation of the endangered Caribbean coral Acropora cervicornis.</title>
        <authorList>
            <person name="Selwyn J.D."/>
            <person name="Vollmer S.V."/>
        </authorList>
    </citation>
    <scope>NUCLEOTIDE SEQUENCE</scope>
    <source>
        <strain evidence="2">K2</strain>
    </source>
</reference>
<feature type="compositionally biased region" description="Basic and acidic residues" evidence="1">
    <location>
        <begin position="7"/>
        <end position="17"/>
    </location>
</feature>
<proteinExistence type="predicted"/>
<reference evidence="2" key="2">
    <citation type="journal article" date="2023" name="Science">
        <title>Genomic signatures of disease resistance in endangered staghorn corals.</title>
        <authorList>
            <person name="Vollmer S.V."/>
            <person name="Selwyn J.D."/>
            <person name="Despard B.A."/>
            <person name="Roesel C.L."/>
        </authorList>
    </citation>
    <scope>NUCLEOTIDE SEQUENCE</scope>
    <source>
        <strain evidence="2">K2</strain>
    </source>
</reference>
<protein>
    <submittedName>
        <fullName evidence="2">Uncharacterized protein</fullName>
    </submittedName>
</protein>
<dbReference type="AlphaFoldDB" id="A0AAD9QRE4"/>
<comment type="caution">
    <text evidence="2">The sequence shown here is derived from an EMBL/GenBank/DDBJ whole genome shotgun (WGS) entry which is preliminary data.</text>
</comment>